<feature type="region of interest" description="Disordered" evidence="5">
    <location>
        <begin position="249"/>
        <end position="268"/>
    </location>
</feature>
<keyword evidence="3" id="KW-0804">Transcription</keyword>
<keyword evidence="2 4" id="KW-0238">DNA-binding</keyword>
<sequence length="268" mass="29218">MCPPSSLDPERLDVIWGRTPVRARGPKPSLTVEQVAQAAIALADDAGLDAVSMKRLAEVLKVGTMTLYTYVPDKATLLHLMLDRALAEVTLPDASADWREHLRTSAEALLELYQGHPWIMQINVEGPPVTPHQMRYLESVLTALRKTGLNHGESLDIALSISYFVLGAAKLTVGILRAEQESTLSDDETHTRRAEALGRVLDPAEFPMVLQAMTAPPPEPPPVDIWASLGFRFGLDRLIDGIGTYIETRAPAPAGHEDGHEDDGPPTQ</sequence>
<evidence type="ECO:0000313" key="7">
    <source>
        <dbReference type="EMBL" id="ACZ29318.1"/>
    </source>
</evidence>
<dbReference type="eggNOG" id="COG1309">
    <property type="taxonomic scope" value="Bacteria"/>
</dbReference>
<reference evidence="7 8" key="2">
    <citation type="journal article" date="2010" name="Stand. Genomic Sci.">
        <title>Complete genome sequence of Xylanimonas cellulosilytica type strain (XIL07).</title>
        <authorList>
            <person name="Foster B."/>
            <person name="Pukall R."/>
            <person name="Abt B."/>
            <person name="Nolan M."/>
            <person name="Glavina Del Rio T."/>
            <person name="Chen F."/>
            <person name="Lucas S."/>
            <person name="Tice H."/>
            <person name="Pitluck S."/>
            <person name="Cheng J.-F."/>
            <person name="Chertkov O."/>
            <person name="Brettin T."/>
            <person name="Han C."/>
            <person name="Detter J.C."/>
            <person name="Bruce D."/>
            <person name="Goodwin L."/>
            <person name="Ivanova N."/>
            <person name="Mavromatis K."/>
            <person name="Pati A."/>
            <person name="Mikhailova N."/>
            <person name="Chen A."/>
            <person name="Palaniappan K."/>
            <person name="Land M."/>
            <person name="Hauser L."/>
            <person name="Chang Y.-J."/>
            <person name="Jeffries C.D."/>
            <person name="Chain P."/>
            <person name="Rohde M."/>
            <person name="Goeker M."/>
            <person name="Bristow J."/>
            <person name="Eisen J.A."/>
            <person name="Markowitz V."/>
            <person name="Hugenholtz P."/>
            <person name="Kyrpides N.C."/>
            <person name="Klenk H.-P."/>
            <person name="Lapidus A."/>
        </authorList>
    </citation>
    <scope>NUCLEOTIDE SEQUENCE [LARGE SCALE GENOMIC DNA]</scope>
    <source>
        <strain evidence="8">DSM 15894 / CECT 5975 / LMG 20990 / XIL07</strain>
    </source>
</reference>
<dbReference type="Proteomes" id="UP000002255">
    <property type="component" value="Chromosome"/>
</dbReference>
<dbReference type="InterPro" id="IPR036271">
    <property type="entry name" value="Tet_transcr_reg_TetR-rel_C_sf"/>
</dbReference>
<gene>
    <name evidence="7" type="ordered locus">Xcel_0279</name>
</gene>
<dbReference type="GO" id="GO:0045892">
    <property type="term" value="P:negative regulation of DNA-templated transcription"/>
    <property type="evidence" value="ECO:0007669"/>
    <property type="project" value="InterPro"/>
</dbReference>
<feature type="compositionally biased region" description="Basic and acidic residues" evidence="5">
    <location>
        <begin position="255"/>
        <end position="268"/>
    </location>
</feature>
<proteinExistence type="predicted"/>
<dbReference type="Gene3D" id="1.10.357.10">
    <property type="entry name" value="Tetracycline Repressor, domain 2"/>
    <property type="match status" value="1"/>
</dbReference>
<protein>
    <submittedName>
        <fullName evidence="7">Transcriptional regulator, TetR family</fullName>
    </submittedName>
</protein>
<dbReference type="HOGENOM" id="CLU_069543_0_1_11"/>
<dbReference type="GO" id="GO:0003700">
    <property type="term" value="F:DNA-binding transcription factor activity"/>
    <property type="evidence" value="ECO:0007669"/>
    <property type="project" value="TreeGrafter"/>
</dbReference>
<evidence type="ECO:0000256" key="4">
    <source>
        <dbReference type="PROSITE-ProRule" id="PRU00335"/>
    </source>
</evidence>
<dbReference type="SUPFAM" id="SSF48498">
    <property type="entry name" value="Tetracyclin repressor-like, C-terminal domain"/>
    <property type="match status" value="1"/>
</dbReference>
<evidence type="ECO:0000259" key="6">
    <source>
        <dbReference type="PROSITE" id="PS50977"/>
    </source>
</evidence>
<dbReference type="Pfam" id="PF02909">
    <property type="entry name" value="TetR_C_1"/>
    <property type="match status" value="1"/>
</dbReference>
<dbReference type="KEGG" id="xce:Xcel_0279"/>
<dbReference type="PANTHER" id="PTHR30055:SF151">
    <property type="entry name" value="TRANSCRIPTIONAL REGULATORY PROTEIN"/>
    <property type="match status" value="1"/>
</dbReference>
<dbReference type="GO" id="GO:0000976">
    <property type="term" value="F:transcription cis-regulatory region binding"/>
    <property type="evidence" value="ECO:0007669"/>
    <property type="project" value="TreeGrafter"/>
</dbReference>
<name>D1BUS7_XYLCX</name>
<dbReference type="InterPro" id="IPR050109">
    <property type="entry name" value="HTH-type_TetR-like_transc_reg"/>
</dbReference>
<dbReference type="RefSeq" id="WP_012877063.1">
    <property type="nucleotide sequence ID" value="NC_013530.1"/>
</dbReference>
<dbReference type="AlphaFoldDB" id="D1BUS7"/>
<dbReference type="Pfam" id="PF00440">
    <property type="entry name" value="TetR_N"/>
    <property type="match status" value="1"/>
</dbReference>
<keyword evidence="8" id="KW-1185">Reference proteome</keyword>
<evidence type="ECO:0000313" key="8">
    <source>
        <dbReference type="Proteomes" id="UP000002255"/>
    </source>
</evidence>
<dbReference type="SUPFAM" id="SSF46689">
    <property type="entry name" value="Homeodomain-like"/>
    <property type="match status" value="1"/>
</dbReference>
<dbReference type="STRING" id="446471.Xcel_0279"/>
<evidence type="ECO:0000256" key="5">
    <source>
        <dbReference type="SAM" id="MobiDB-lite"/>
    </source>
</evidence>
<dbReference type="PANTHER" id="PTHR30055">
    <property type="entry name" value="HTH-TYPE TRANSCRIPTIONAL REGULATOR RUTR"/>
    <property type="match status" value="1"/>
</dbReference>
<dbReference type="PROSITE" id="PS50977">
    <property type="entry name" value="HTH_TETR_2"/>
    <property type="match status" value="1"/>
</dbReference>
<dbReference type="InterPro" id="IPR004111">
    <property type="entry name" value="Repressor_TetR_C"/>
</dbReference>
<dbReference type="EMBL" id="CP001821">
    <property type="protein sequence ID" value="ACZ29318.1"/>
    <property type="molecule type" value="Genomic_DNA"/>
</dbReference>
<feature type="DNA-binding region" description="H-T-H motif" evidence="4">
    <location>
        <begin position="52"/>
        <end position="71"/>
    </location>
</feature>
<evidence type="ECO:0000256" key="3">
    <source>
        <dbReference type="ARBA" id="ARBA00023163"/>
    </source>
</evidence>
<accession>D1BUS7</accession>
<reference evidence="8" key="1">
    <citation type="submission" date="2009-11" db="EMBL/GenBank/DDBJ databases">
        <title>The complete chromosome of Xylanimonas cellulosilytica DSM 15894.</title>
        <authorList>
            <consortium name="US DOE Joint Genome Institute (JGI-PGF)"/>
            <person name="Lucas S."/>
            <person name="Copeland A."/>
            <person name="Lapidus A."/>
            <person name="Glavina del Rio T."/>
            <person name="Dalin E."/>
            <person name="Tice H."/>
            <person name="Bruce D."/>
            <person name="Goodwin L."/>
            <person name="Pitluck S."/>
            <person name="Kyrpides N."/>
            <person name="Mavromatis K."/>
            <person name="Ivanova N."/>
            <person name="Mikhailova N."/>
            <person name="Foster B."/>
            <person name="Clum A."/>
            <person name="Brettin T."/>
            <person name="Detter J.C."/>
            <person name="Han C."/>
            <person name="Larimer F."/>
            <person name="Land M."/>
            <person name="Hauser L."/>
            <person name="Markowitz V."/>
            <person name="Cheng J.F."/>
            <person name="Hugenholtz P."/>
            <person name="Woyke T."/>
            <person name="Wu D."/>
            <person name="Gehrich-Schroeter G."/>
            <person name="Schneider S."/>
            <person name="Pukall S.R."/>
            <person name="Klenk H.P."/>
            <person name="Eisen J.A."/>
        </authorList>
    </citation>
    <scope>NUCLEOTIDE SEQUENCE [LARGE SCALE GENOMIC DNA]</scope>
    <source>
        <strain evidence="8">DSM 15894 / CECT 5975 / LMG 20990 / XIL07</strain>
    </source>
</reference>
<keyword evidence="1" id="KW-0805">Transcription regulation</keyword>
<feature type="domain" description="HTH tetR-type" evidence="6">
    <location>
        <begin position="29"/>
        <end position="89"/>
    </location>
</feature>
<dbReference type="InterPro" id="IPR009057">
    <property type="entry name" value="Homeodomain-like_sf"/>
</dbReference>
<organism evidence="7 8">
    <name type="scientific">Xylanimonas cellulosilytica (strain DSM 15894 / JCM 12276 / CECT 5975 / KCTC 9989 / LMG 20990 / NBRC 107835 / XIL07)</name>
    <dbReference type="NCBI Taxonomy" id="446471"/>
    <lineage>
        <taxon>Bacteria</taxon>
        <taxon>Bacillati</taxon>
        <taxon>Actinomycetota</taxon>
        <taxon>Actinomycetes</taxon>
        <taxon>Micrococcales</taxon>
        <taxon>Promicromonosporaceae</taxon>
        <taxon>Xylanimonas</taxon>
    </lineage>
</organism>
<evidence type="ECO:0000256" key="2">
    <source>
        <dbReference type="ARBA" id="ARBA00023125"/>
    </source>
</evidence>
<evidence type="ECO:0000256" key="1">
    <source>
        <dbReference type="ARBA" id="ARBA00023015"/>
    </source>
</evidence>
<dbReference type="InterPro" id="IPR001647">
    <property type="entry name" value="HTH_TetR"/>
</dbReference>
<dbReference type="Gene3D" id="1.10.10.60">
    <property type="entry name" value="Homeodomain-like"/>
    <property type="match status" value="1"/>
</dbReference>